<dbReference type="EMBL" id="OBEG01000004">
    <property type="protein sequence ID" value="SNY87324.1"/>
    <property type="molecule type" value="Genomic_DNA"/>
</dbReference>
<sequence length="70" mass="7570">MGYPVIPRTSVAAWTLLGFPRTKAAALAPSAYEYATPGVFPHNYPQMWKTLGKCETGSKFAGITPRPADL</sequence>
<reference evidence="1 2" key="1">
    <citation type="submission" date="2017-09" db="EMBL/GenBank/DDBJ databases">
        <authorList>
            <person name="Ehlers B."/>
            <person name="Leendertz F.H."/>
        </authorList>
    </citation>
    <scope>NUCLEOTIDE SEQUENCE [LARGE SCALE GENOMIC DNA]</scope>
    <source>
        <strain evidence="1 2">DSM 45537</strain>
    </source>
</reference>
<proteinExistence type="predicted"/>
<evidence type="ECO:0000313" key="1">
    <source>
        <dbReference type="EMBL" id="SNY87324.1"/>
    </source>
</evidence>
<dbReference type="AlphaFoldDB" id="A0A285LQW4"/>
<evidence type="ECO:0000313" key="2">
    <source>
        <dbReference type="Proteomes" id="UP000219565"/>
    </source>
</evidence>
<gene>
    <name evidence="1" type="ORF">SAMN04244553_4268</name>
</gene>
<accession>A0A285LQW4</accession>
<organism evidence="1 2">
    <name type="scientific">Nocardia amikacinitolerans</name>
    <dbReference type="NCBI Taxonomy" id="756689"/>
    <lineage>
        <taxon>Bacteria</taxon>
        <taxon>Bacillati</taxon>
        <taxon>Actinomycetota</taxon>
        <taxon>Actinomycetes</taxon>
        <taxon>Mycobacteriales</taxon>
        <taxon>Nocardiaceae</taxon>
        <taxon>Nocardia</taxon>
    </lineage>
</organism>
<protein>
    <submittedName>
        <fullName evidence="1">Uncharacterized protein</fullName>
    </submittedName>
</protein>
<dbReference type="Proteomes" id="UP000219565">
    <property type="component" value="Unassembled WGS sequence"/>
</dbReference>
<keyword evidence="2" id="KW-1185">Reference proteome</keyword>
<name>A0A285LQW4_9NOCA</name>